<evidence type="ECO:0000259" key="2">
    <source>
        <dbReference type="Pfam" id="PF01970"/>
    </source>
</evidence>
<feature type="domain" description="DUF112" evidence="2">
    <location>
        <begin position="20"/>
        <end position="440"/>
    </location>
</feature>
<dbReference type="EMBL" id="JAHYCA010000006">
    <property type="protein sequence ID" value="MBW6392823.1"/>
    <property type="molecule type" value="Genomic_DNA"/>
</dbReference>
<feature type="transmembrane region" description="Helical" evidence="1">
    <location>
        <begin position="323"/>
        <end position="344"/>
    </location>
</feature>
<proteinExistence type="predicted"/>
<comment type="caution">
    <text evidence="3">The sequence shown here is derived from an EMBL/GenBank/DDBJ whole genome shotgun (WGS) entry which is preliminary data.</text>
</comment>
<sequence length="501" mass="52290">MEILTFLAQGFAVALEPQHLFLALVGCAVGTLIGALPGLGPVNGVALMIPLTFNFGLAPTAALILLVSIYYGCMYGGRISSILLNIPGDEPAVMTTLDGYPMALRGQGGEALGLSGVASFVGATVATIGLTLFAPLLVGFAIRFGPAEYFALFVLAFATIGGVTSGSLVKSFLAACLGLLLGTVGIDAVSSVPRYTFGWYELYDGIDFIVALVGLFAISECLVFLEDVRGSNKPTLKVGSAVPGIRSAWKCAPTIGRSSFIGFVAGVLPGAGAALGSFLSYTLERRWLGRRGTFGQGDPRGVAAPEAGNNAAAGGSLIPMLSLGIPGSGTTAILLALLLSMNISPGPLLFSQQPDMVWGLVAALFIGNVMLLVLNIPLVGLFAKVLQAPGWFLMPMVVMVAFVGVYSLSNSAFDLYMMLAFGVLGYVLRKLEMPAVPVVLGLLLGGQMEYNLRRAMSLSGGDWSILWNSGITVGIYAFAVTLIVAGLVYGWMMRQRIRSVT</sequence>
<keyword evidence="1" id="KW-0812">Transmembrane</keyword>
<dbReference type="PANTHER" id="PTHR35342">
    <property type="entry name" value="TRICARBOXYLIC TRANSPORT PROTEIN"/>
    <property type="match status" value="1"/>
</dbReference>
<evidence type="ECO:0000256" key="1">
    <source>
        <dbReference type="SAM" id="Phobius"/>
    </source>
</evidence>
<feature type="transmembrane region" description="Helical" evidence="1">
    <location>
        <begin position="149"/>
        <end position="166"/>
    </location>
</feature>
<feature type="transmembrane region" description="Helical" evidence="1">
    <location>
        <begin position="120"/>
        <end position="142"/>
    </location>
</feature>
<dbReference type="RefSeq" id="WP_219793160.1">
    <property type="nucleotide sequence ID" value="NZ_JAHYCA010000006.1"/>
</dbReference>
<evidence type="ECO:0000313" key="4">
    <source>
        <dbReference type="Proteomes" id="UP000769617"/>
    </source>
</evidence>
<dbReference type="Proteomes" id="UP000769617">
    <property type="component" value="Unassembled WGS sequence"/>
</dbReference>
<dbReference type="InterPro" id="IPR002823">
    <property type="entry name" value="DUF112_TM"/>
</dbReference>
<feature type="transmembrane region" description="Helical" evidence="1">
    <location>
        <begin position="172"/>
        <end position="190"/>
    </location>
</feature>
<keyword evidence="4" id="KW-1185">Reference proteome</keyword>
<feature type="transmembrane region" description="Helical" evidence="1">
    <location>
        <begin position="260"/>
        <end position="281"/>
    </location>
</feature>
<feature type="transmembrane region" description="Helical" evidence="1">
    <location>
        <begin position="202"/>
        <end position="225"/>
    </location>
</feature>
<gene>
    <name evidence="3" type="ORF">KPL81_16835</name>
</gene>
<keyword evidence="1" id="KW-1133">Transmembrane helix</keyword>
<dbReference type="Pfam" id="PF01970">
    <property type="entry name" value="TctA"/>
    <property type="match status" value="1"/>
</dbReference>
<accession>A0ABS6ZRW0</accession>
<feature type="transmembrane region" description="Helical" evidence="1">
    <location>
        <begin position="388"/>
        <end position="406"/>
    </location>
</feature>
<reference evidence="3 4" key="1">
    <citation type="submission" date="2021-07" db="EMBL/GenBank/DDBJ databases">
        <authorList>
            <person name="So Y."/>
        </authorList>
    </citation>
    <scope>NUCLEOTIDE SEQUENCE [LARGE SCALE GENOMIC DNA]</scope>
    <source>
        <strain evidence="3 4">Y3S6</strain>
    </source>
</reference>
<feature type="transmembrane region" description="Helical" evidence="1">
    <location>
        <begin position="465"/>
        <end position="489"/>
    </location>
</feature>
<keyword evidence="1" id="KW-0472">Membrane</keyword>
<dbReference type="PANTHER" id="PTHR35342:SF5">
    <property type="entry name" value="TRICARBOXYLIC TRANSPORT PROTEIN"/>
    <property type="match status" value="1"/>
</dbReference>
<feature type="transmembrane region" description="Helical" evidence="1">
    <location>
        <begin position="435"/>
        <end position="453"/>
    </location>
</feature>
<feature type="transmembrane region" description="Helical" evidence="1">
    <location>
        <begin position="51"/>
        <end position="71"/>
    </location>
</feature>
<feature type="transmembrane region" description="Helical" evidence="1">
    <location>
        <begin position="356"/>
        <end position="376"/>
    </location>
</feature>
<feature type="transmembrane region" description="Helical" evidence="1">
    <location>
        <begin position="20"/>
        <end position="39"/>
    </location>
</feature>
<name>A0ABS6ZRW0_9GAMM</name>
<protein>
    <submittedName>
        <fullName evidence="3">Tripartite tricarboxylate transporter permease</fullName>
    </submittedName>
</protein>
<evidence type="ECO:0000313" key="3">
    <source>
        <dbReference type="EMBL" id="MBW6392823.1"/>
    </source>
</evidence>
<organism evidence="3 4">
    <name type="scientific">Billgrantia antri</name>
    <dbReference type="NCBI Taxonomy" id="2846777"/>
    <lineage>
        <taxon>Bacteria</taxon>
        <taxon>Pseudomonadati</taxon>
        <taxon>Pseudomonadota</taxon>
        <taxon>Gammaproteobacteria</taxon>
        <taxon>Oceanospirillales</taxon>
        <taxon>Halomonadaceae</taxon>
        <taxon>Billgrantia</taxon>
    </lineage>
</organism>